<evidence type="ECO:0000256" key="2">
    <source>
        <dbReference type="SAM" id="SignalP"/>
    </source>
</evidence>
<evidence type="ECO:0000313" key="4">
    <source>
        <dbReference type="EMBL" id="GMN60993.1"/>
    </source>
</evidence>
<evidence type="ECO:0000259" key="3">
    <source>
        <dbReference type="PROSITE" id="PS50089"/>
    </source>
</evidence>
<feature type="signal peptide" evidence="2">
    <location>
        <begin position="1"/>
        <end position="19"/>
    </location>
</feature>
<sequence length="171" mass="18410">MAIQISLAALGLLVAPTIAYYCSARVRTLAVLRSDNNPPHHRGDLINNAVIAGAGSISGLEDSGGITIIELGLDEATLRRFPKLLYSVEHGKLLDDEDELSSSTAICCEICLADFEEGDVLRLLPDCGHIFHQKCVDPWLQLRPTCPNCRTSPIPTPIATPLAEVTPLALQ</sequence>
<dbReference type="PROSITE" id="PS50089">
    <property type="entry name" value="ZF_RING_2"/>
    <property type="match status" value="1"/>
</dbReference>
<organism evidence="4 5">
    <name type="scientific">Ficus carica</name>
    <name type="common">Common fig</name>
    <dbReference type="NCBI Taxonomy" id="3494"/>
    <lineage>
        <taxon>Eukaryota</taxon>
        <taxon>Viridiplantae</taxon>
        <taxon>Streptophyta</taxon>
        <taxon>Embryophyta</taxon>
        <taxon>Tracheophyta</taxon>
        <taxon>Spermatophyta</taxon>
        <taxon>Magnoliopsida</taxon>
        <taxon>eudicotyledons</taxon>
        <taxon>Gunneridae</taxon>
        <taxon>Pentapetalae</taxon>
        <taxon>rosids</taxon>
        <taxon>fabids</taxon>
        <taxon>Rosales</taxon>
        <taxon>Moraceae</taxon>
        <taxon>Ficeae</taxon>
        <taxon>Ficus</taxon>
    </lineage>
</organism>
<dbReference type="AlphaFoldDB" id="A0AA88IZ34"/>
<reference evidence="4" key="1">
    <citation type="submission" date="2023-07" db="EMBL/GenBank/DDBJ databases">
        <title>draft genome sequence of fig (Ficus carica).</title>
        <authorList>
            <person name="Takahashi T."/>
            <person name="Nishimura K."/>
        </authorList>
    </citation>
    <scope>NUCLEOTIDE SEQUENCE</scope>
</reference>
<dbReference type="Proteomes" id="UP001187192">
    <property type="component" value="Unassembled WGS sequence"/>
</dbReference>
<keyword evidence="5" id="KW-1185">Reference proteome</keyword>
<keyword evidence="1" id="KW-0479">Metal-binding</keyword>
<dbReference type="PANTHER" id="PTHR46719">
    <property type="entry name" value="TRANSCRIPTION FACTOR C2H2 FAMILY-RELATED"/>
    <property type="match status" value="1"/>
</dbReference>
<dbReference type="EMBL" id="BTGU01000105">
    <property type="protein sequence ID" value="GMN60993.1"/>
    <property type="molecule type" value="Genomic_DNA"/>
</dbReference>
<keyword evidence="1" id="KW-0863">Zinc-finger</keyword>
<dbReference type="Gene3D" id="3.30.40.10">
    <property type="entry name" value="Zinc/RING finger domain, C3HC4 (zinc finger)"/>
    <property type="match status" value="1"/>
</dbReference>
<keyword evidence="2" id="KW-0732">Signal</keyword>
<dbReference type="InterPro" id="IPR045899">
    <property type="entry name" value="ATL71-like"/>
</dbReference>
<dbReference type="Pfam" id="PF13639">
    <property type="entry name" value="zf-RING_2"/>
    <property type="match status" value="1"/>
</dbReference>
<evidence type="ECO:0000256" key="1">
    <source>
        <dbReference type="PROSITE-ProRule" id="PRU00175"/>
    </source>
</evidence>
<comment type="caution">
    <text evidence="4">The sequence shown here is derived from an EMBL/GenBank/DDBJ whole genome shotgun (WGS) entry which is preliminary data.</text>
</comment>
<dbReference type="SMART" id="SM00184">
    <property type="entry name" value="RING"/>
    <property type="match status" value="1"/>
</dbReference>
<dbReference type="SUPFAM" id="SSF57850">
    <property type="entry name" value="RING/U-box"/>
    <property type="match status" value="1"/>
</dbReference>
<gene>
    <name evidence="4" type="ORF">TIFTF001_030085</name>
</gene>
<accession>A0AA88IZ34</accession>
<name>A0AA88IZ34_FICCA</name>
<proteinExistence type="predicted"/>
<dbReference type="InterPro" id="IPR001841">
    <property type="entry name" value="Znf_RING"/>
</dbReference>
<dbReference type="InterPro" id="IPR013083">
    <property type="entry name" value="Znf_RING/FYVE/PHD"/>
</dbReference>
<feature type="chain" id="PRO_5041714967" description="RING-type domain-containing protein" evidence="2">
    <location>
        <begin position="20"/>
        <end position="171"/>
    </location>
</feature>
<feature type="domain" description="RING-type" evidence="3">
    <location>
        <begin position="108"/>
        <end position="150"/>
    </location>
</feature>
<dbReference type="CDD" id="cd16461">
    <property type="entry name" value="RING-H2_EL5-like"/>
    <property type="match status" value="1"/>
</dbReference>
<dbReference type="PANTHER" id="PTHR46719:SF20">
    <property type="entry name" value="RING-H2 FINGER PROTEIN ATL70-LIKE"/>
    <property type="match status" value="1"/>
</dbReference>
<protein>
    <recommendedName>
        <fullName evidence="3">RING-type domain-containing protein</fullName>
    </recommendedName>
</protein>
<keyword evidence="1" id="KW-0862">Zinc</keyword>
<evidence type="ECO:0000313" key="5">
    <source>
        <dbReference type="Proteomes" id="UP001187192"/>
    </source>
</evidence>
<dbReference type="GO" id="GO:0008270">
    <property type="term" value="F:zinc ion binding"/>
    <property type="evidence" value="ECO:0007669"/>
    <property type="project" value="UniProtKB-KW"/>
</dbReference>